<dbReference type="Pfam" id="PF18137">
    <property type="entry name" value="WHD_ORC"/>
    <property type="match status" value="1"/>
</dbReference>
<dbReference type="GeneID" id="122904780"/>
<evidence type="ECO:0000256" key="6">
    <source>
        <dbReference type="ARBA" id="ARBA00023125"/>
    </source>
</evidence>
<evidence type="ECO:0000256" key="1">
    <source>
        <dbReference type="ARBA" id="ARBA00004123"/>
    </source>
</evidence>
<evidence type="ECO:0000259" key="12">
    <source>
        <dbReference type="Pfam" id="PF19675"/>
    </source>
</evidence>
<evidence type="ECO:0000256" key="7">
    <source>
        <dbReference type="ARBA" id="ARBA00023242"/>
    </source>
</evidence>
<evidence type="ECO:0000313" key="14">
    <source>
        <dbReference type="Proteomes" id="UP000694425"/>
    </source>
</evidence>
<dbReference type="GO" id="GO:0005664">
    <property type="term" value="C:nuclear origin of replication recognition complex"/>
    <property type="evidence" value="ECO:0007669"/>
    <property type="project" value="InterPro"/>
</dbReference>
<organism evidence="13 14">
    <name type="scientific">Neovison vison</name>
    <name type="common">American mink</name>
    <name type="synonym">Mustela vison</name>
    <dbReference type="NCBI Taxonomy" id="452646"/>
    <lineage>
        <taxon>Eukaryota</taxon>
        <taxon>Metazoa</taxon>
        <taxon>Chordata</taxon>
        <taxon>Craniata</taxon>
        <taxon>Vertebrata</taxon>
        <taxon>Euteleostomi</taxon>
        <taxon>Mammalia</taxon>
        <taxon>Eutheria</taxon>
        <taxon>Laurasiatheria</taxon>
        <taxon>Carnivora</taxon>
        <taxon>Caniformia</taxon>
        <taxon>Musteloidea</taxon>
        <taxon>Mustelidae</taxon>
        <taxon>Mustelinae</taxon>
        <taxon>Neogale</taxon>
    </lineage>
</organism>
<name>A0A8C7AE71_NEOVI</name>
<evidence type="ECO:0000259" key="10">
    <source>
        <dbReference type="Pfam" id="PF07034"/>
    </source>
</evidence>
<keyword evidence="4" id="KW-0597">Phosphoprotein</keyword>
<dbReference type="CTD" id="23595"/>
<comment type="subcellular location">
    <subcellularLocation>
        <location evidence="1">Nucleus</location>
    </subcellularLocation>
</comment>
<feature type="domain" description="Origin recognition complex subunit 3 N-terminal" evidence="10">
    <location>
        <begin position="1"/>
        <end position="290"/>
    </location>
</feature>
<dbReference type="InterPro" id="IPR045663">
    <property type="entry name" value="ORC3_ins"/>
</dbReference>
<dbReference type="Proteomes" id="UP000694425">
    <property type="component" value="Unplaced"/>
</dbReference>
<dbReference type="Ensembl" id="ENSNVIT00000003710.1">
    <property type="protein sequence ID" value="ENSNVIP00000003179.1"/>
    <property type="gene ID" value="ENSNVIG00000002490.1"/>
</dbReference>
<evidence type="ECO:0000313" key="13">
    <source>
        <dbReference type="Ensembl" id="ENSNVIP00000003179.1"/>
    </source>
</evidence>
<comment type="subunit">
    <text evidence="8">Component of ORC, a complex composed of at least 6 subunits: ORC1, ORC2, ORC3, ORC4, ORC5 and ORC6. ORC is regulated in a cell-cycle dependent manner. It is sequentially assembled at the exit from anaphase of mitosis and disassembled as cells enter S phase.</text>
</comment>
<gene>
    <name evidence="13" type="primary">ORC3</name>
</gene>
<keyword evidence="5" id="KW-0235">DNA replication</keyword>
<dbReference type="Pfam" id="PF19675">
    <property type="entry name" value="ORC3_ins"/>
    <property type="match status" value="1"/>
</dbReference>
<dbReference type="InterPro" id="IPR020795">
    <property type="entry name" value="ORC3"/>
</dbReference>
<keyword evidence="14" id="KW-1185">Reference proteome</keyword>
<evidence type="ECO:0000256" key="5">
    <source>
        <dbReference type="ARBA" id="ARBA00022705"/>
    </source>
</evidence>
<evidence type="ECO:0000256" key="4">
    <source>
        <dbReference type="ARBA" id="ARBA00022553"/>
    </source>
</evidence>
<feature type="domain" description="Origin recognition complex subunit 3 insertion" evidence="12">
    <location>
        <begin position="301"/>
        <end position="532"/>
    </location>
</feature>
<evidence type="ECO:0000256" key="3">
    <source>
        <dbReference type="ARBA" id="ARBA00019085"/>
    </source>
</evidence>
<dbReference type="GO" id="GO:0031261">
    <property type="term" value="C:DNA replication preinitiation complex"/>
    <property type="evidence" value="ECO:0007669"/>
    <property type="project" value="TreeGrafter"/>
</dbReference>
<dbReference type="GeneTree" id="ENSGT00390000011376"/>
<evidence type="ECO:0000256" key="2">
    <source>
        <dbReference type="ARBA" id="ARBA00010977"/>
    </source>
</evidence>
<dbReference type="GO" id="GO:0005656">
    <property type="term" value="C:nuclear pre-replicative complex"/>
    <property type="evidence" value="ECO:0007669"/>
    <property type="project" value="TreeGrafter"/>
</dbReference>
<feature type="domain" description="Origin recognition complex subunit 3 winged helix C-terminal" evidence="11">
    <location>
        <begin position="543"/>
        <end position="655"/>
    </location>
</feature>
<dbReference type="PANTHER" id="PTHR12748:SF0">
    <property type="entry name" value="ORIGIN RECOGNITION COMPLEX SUBUNIT 3"/>
    <property type="match status" value="1"/>
</dbReference>
<keyword evidence="7" id="KW-0539">Nucleus</keyword>
<reference evidence="13" key="1">
    <citation type="submission" date="2025-08" db="UniProtKB">
        <authorList>
            <consortium name="Ensembl"/>
        </authorList>
    </citation>
    <scope>IDENTIFICATION</scope>
</reference>
<dbReference type="GO" id="GO:0006270">
    <property type="term" value="P:DNA replication initiation"/>
    <property type="evidence" value="ECO:0007669"/>
    <property type="project" value="TreeGrafter"/>
</dbReference>
<dbReference type="InterPro" id="IPR040855">
    <property type="entry name" value="ORC_WH_C"/>
</dbReference>
<keyword evidence="6" id="KW-0238">DNA-binding</keyword>
<dbReference type="GO" id="GO:0003688">
    <property type="term" value="F:DNA replication origin binding"/>
    <property type="evidence" value="ECO:0007669"/>
    <property type="project" value="TreeGrafter"/>
</dbReference>
<sequence>MKSETEQLQEELNKNLFNSLIEFLQKSCSGFQKNSRDWGCQIKLREIPTAALILGVNVTDHDLTFRSLTEALQNNVTPYVVTLQAKDCPDIKHFLQKLASQLVGCCVDEDSKEGNIQVSQKKTHCSMDSLSSWYMNVTQKTDPKMPRKKRTSSSQWQSPPVVLILKDMESFTTKVLQDFIIISSQHLHEFPLILIFGIATSPIIIHRLLPHAVSSLLCIELFQSLSCKEHLTTVLDKLLLTTQFPFKLSEKVLQILTNIFLYHDFSIQNFIKGLQLSLLEHFYSQPLSVLCCNLPEAKRRINFLSDNQCENIRRLPSFRRYVEKQASEKQVALLTDDTSLKEETQSLLENLHVYHSNYFLVLRCLHHFTSSLPKYPLGRQIRELYCTCLEKNIWDSEEYVSALQLLRMLAKDELMAILQKCFQVFKSSSEKQLGSTAKRIEEFLAQFQSLDEAKEEEDTSGSQPKGLQKTDLYHLQKSLLEMKELRRTSKKQTRFEVLREKVVNFIESLVREYLLPPETQPLHEVVYFSAAHTLREHLNAAPRIALHTALNNPYYYLKNEALKSEEGCIPNVAPDICIAYKLHLECSRLINLVDWSEAFATVVTAAEKMDASSVTSEERNEIIHARFIRAVSELELLGFIKPTKQKTDHVARLTWGGC</sequence>
<reference evidence="13" key="2">
    <citation type="submission" date="2025-09" db="UniProtKB">
        <authorList>
            <consortium name="Ensembl"/>
        </authorList>
    </citation>
    <scope>IDENTIFICATION</scope>
</reference>
<dbReference type="Pfam" id="PF07034">
    <property type="entry name" value="ORC3_N"/>
    <property type="match status" value="1"/>
</dbReference>
<dbReference type="AlphaFoldDB" id="A0A8C7AE71"/>
<comment type="similarity">
    <text evidence="2">Belongs to the ORC3 family.</text>
</comment>
<evidence type="ECO:0000259" key="11">
    <source>
        <dbReference type="Pfam" id="PF18137"/>
    </source>
</evidence>
<accession>A0A8C7AE71</accession>
<dbReference type="PANTHER" id="PTHR12748">
    <property type="entry name" value="ORIGIN RECOGNITION COMPLEX SUBUNIT 3"/>
    <property type="match status" value="1"/>
</dbReference>
<dbReference type="RefSeq" id="XP_044101897.1">
    <property type="nucleotide sequence ID" value="XM_044245962.1"/>
</dbReference>
<protein>
    <recommendedName>
        <fullName evidence="3">Origin recognition complex subunit 3</fullName>
    </recommendedName>
</protein>
<dbReference type="CDD" id="cd20704">
    <property type="entry name" value="Orc3"/>
    <property type="match status" value="1"/>
</dbReference>
<evidence type="ECO:0000256" key="8">
    <source>
        <dbReference type="ARBA" id="ARBA00026084"/>
    </source>
</evidence>
<comment type="function">
    <text evidence="9">Component of the origin recognition complex (ORC) that binds origins of replication. DNA-binding is ATP-dependent. The specific DNA sequences that define origins of replication have not been identified yet. ORC is required to assemble the pre-replication complex necessary to initiate DNA replication. Binds histone H3 and H4 trimethylation marks H3K9me3, H3K27me3 and H4K20me3.</text>
</comment>
<evidence type="ECO:0000256" key="9">
    <source>
        <dbReference type="ARBA" id="ARBA00045241"/>
    </source>
</evidence>
<dbReference type="InterPro" id="IPR045667">
    <property type="entry name" value="ORC3_N"/>
</dbReference>
<proteinExistence type="inferred from homology"/>